<feature type="compositionally biased region" description="Basic and acidic residues" evidence="1">
    <location>
        <begin position="15"/>
        <end position="29"/>
    </location>
</feature>
<protein>
    <submittedName>
        <fullName evidence="2">Uncharacterized protein</fullName>
    </submittedName>
</protein>
<feature type="region of interest" description="Disordered" evidence="1">
    <location>
        <begin position="15"/>
        <end position="43"/>
    </location>
</feature>
<organism evidence="2 3">
    <name type="scientific">Leptospira weilii str. 2006001853</name>
    <dbReference type="NCBI Taxonomy" id="1001589"/>
    <lineage>
        <taxon>Bacteria</taxon>
        <taxon>Pseudomonadati</taxon>
        <taxon>Spirochaetota</taxon>
        <taxon>Spirochaetia</taxon>
        <taxon>Leptospirales</taxon>
        <taxon>Leptospiraceae</taxon>
        <taxon>Leptospira</taxon>
    </lineage>
</organism>
<evidence type="ECO:0000256" key="1">
    <source>
        <dbReference type="SAM" id="MobiDB-lite"/>
    </source>
</evidence>
<evidence type="ECO:0000313" key="2">
    <source>
        <dbReference type="EMBL" id="EKR63654.1"/>
    </source>
</evidence>
<accession>A0A828YYL1</accession>
<reference evidence="2 3" key="1">
    <citation type="submission" date="2012-10" db="EMBL/GenBank/DDBJ databases">
        <authorList>
            <person name="Harkins D.M."/>
            <person name="Durkin A.S."/>
            <person name="Brinkac L.M."/>
            <person name="Haft D.H."/>
            <person name="Selengut J.D."/>
            <person name="Sanka R."/>
            <person name="DePew J."/>
            <person name="Purushe J."/>
            <person name="Whelen A.C."/>
            <person name="Vinetz J.M."/>
            <person name="Sutton G.G."/>
            <person name="Nierman W.C."/>
            <person name="Fouts D.E."/>
        </authorList>
    </citation>
    <scope>NUCLEOTIDE SEQUENCE [LARGE SCALE GENOMIC DNA]</scope>
    <source>
        <strain evidence="2 3">2006001853</strain>
    </source>
</reference>
<proteinExistence type="predicted"/>
<evidence type="ECO:0000313" key="3">
    <source>
        <dbReference type="Proteomes" id="UP000001338"/>
    </source>
</evidence>
<comment type="caution">
    <text evidence="2">The sequence shown here is derived from an EMBL/GenBank/DDBJ whole genome shotgun (WGS) entry which is preliminary data.</text>
</comment>
<dbReference type="EMBL" id="AFLV02000058">
    <property type="protein sequence ID" value="EKR63654.1"/>
    <property type="molecule type" value="Genomic_DNA"/>
</dbReference>
<name>A0A828YYL1_9LEPT</name>
<sequence length="43" mass="5088">MGSVNYYVLQANRERAESRKTKEMKELKKGNTPPQEKCRELFV</sequence>
<dbReference type="Proteomes" id="UP000001338">
    <property type="component" value="Unassembled WGS sequence"/>
</dbReference>
<dbReference type="AlphaFoldDB" id="A0A828YYL1"/>
<gene>
    <name evidence="2" type="ORF">LEP1GSC036_4160</name>
</gene>